<reference evidence="9" key="1">
    <citation type="submission" date="2016-06" db="EMBL/GenBank/DDBJ databases">
        <title>Complete genome sequence of Actinoalloteichus fjordicus DSM 46855 (=ADI127-17), type strain of the new species Actinoalloteichus fjordicus.</title>
        <authorList>
            <person name="Ruckert C."/>
            <person name="Nouioui I."/>
            <person name="Willmese J."/>
            <person name="van Wezel G."/>
            <person name="Klenk H.-P."/>
            <person name="Kalinowski J."/>
            <person name="Zotchev S.B."/>
        </authorList>
    </citation>
    <scope>NUCLEOTIDE SEQUENCE [LARGE SCALE GENOMIC DNA]</scope>
    <source>
        <strain evidence="9">ADI127-7</strain>
    </source>
</reference>
<dbReference type="SUPFAM" id="SSF46689">
    <property type="entry name" value="Homeodomain-like"/>
    <property type="match status" value="1"/>
</dbReference>
<dbReference type="RefSeq" id="WP_075765011.1">
    <property type="nucleotide sequence ID" value="NZ_CP016076.1"/>
</dbReference>
<dbReference type="Gene3D" id="1.10.357.10">
    <property type="entry name" value="Tetracycline Repressor, domain 2"/>
    <property type="match status" value="1"/>
</dbReference>
<dbReference type="Gene3D" id="1.10.10.60">
    <property type="entry name" value="Homeodomain-like"/>
    <property type="match status" value="1"/>
</dbReference>
<gene>
    <name evidence="8" type="ORF">UA74_18540</name>
</gene>
<name>A0AAC9LDP0_9PSEU</name>
<dbReference type="InterPro" id="IPR050109">
    <property type="entry name" value="HTH-type_TetR-like_transc_reg"/>
</dbReference>
<feature type="DNA-binding region" description="H-T-H motif" evidence="5">
    <location>
        <begin position="118"/>
        <end position="137"/>
    </location>
</feature>
<dbReference type="GO" id="GO:0045892">
    <property type="term" value="P:negative regulation of DNA-templated transcription"/>
    <property type="evidence" value="ECO:0007669"/>
    <property type="project" value="InterPro"/>
</dbReference>
<dbReference type="InterPro" id="IPR036271">
    <property type="entry name" value="Tet_transcr_reg_TetR-rel_C_sf"/>
</dbReference>
<accession>A0AAC9LDP0</accession>
<organism evidence="8 9">
    <name type="scientific">Actinoalloteichus fjordicus</name>
    <dbReference type="NCBI Taxonomy" id="1612552"/>
    <lineage>
        <taxon>Bacteria</taxon>
        <taxon>Bacillati</taxon>
        <taxon>Actinomycetota</taxon>
        <taxon>Actinomycetes</taxon>
        <taxon>Pseudonocardiales</taxon>
        <taxon>Pseudonocardiaceae</taxon>
        <taxon>Actinoalloteichus</taxon>
    </lineage>
</organism>
<keyword evidence="1" id="KW-0678">Repressor</keyword>
<dbReference type="GO" id="GO:0000976">
    <property type="term" value="F:transcription cis-regulatory region binding"/>
    <property type="evidence" value="ECO:0007669"/>
    <property type="project" value="TreeGrafter"/>
</dbReference>
<keyword evidence="4" id="KW-0804">Transcription</keyword>
<dbReference type="Pfam" id="PF00440">
    <property type="entry name" value="TetR_N"/>
    <property type="match status" value="1"/>
</dbReference>
<dbReference type="PROSITE" id="PS50977">
    <property type="entry name" value="HTH_TETR_2"/>
    <property type="match status" value="1"/>
</dbReference>
<evidence type="ECO:0000313" key="9">
    <source>
        <dbReference type="Proteomes" id="UP000185511"/>
    </source>
</evidence>
<evidence type="ECO:0000256" key="3">
    <source>
        <dbReference type="ARBA" id="ARBA00023125"/>
    </source>
</evidence>
<dbReference type="Pfam" id="PF02909">
    <property type="entry name" value="TetR_C_1"/>
    <property type="match status" value="1"/>
</dbReference>
<feature type="domain" description="HTH gntR-type" evidence="6">
    <location>
        <begin position="10"/>
        <end position="78"/>
    </location>
</feature>
<keyword evidence="9" id="KW-1185">Reference proteome</keyword>
<dbReference type="Pfam" id="PF00392">
    <property type="entry name" value="GntR"/>
    <property type="match status" value="1"/>
</dbReference>
<dbReference type="GO" id="GO:0003700">
    <property type="term" value="F:DNA-binding transcription factor activity"/>
    <property type="evidence" value="ECO:0007669"/>
    <property type="project" value="InterPro"/>
</dbReference>
<dbReference type="SUPFAM" id="SSF46785">
    <property type="entry name" value="Winged helix' DNA-binding domain"/>
    <property type="match status" value="1"/>
</dbReference>
<dbReference type="SUPFAM" id="SSF48498">
    <property type="entry name" value="Tetracyclin repressor-like, C-terminal domain"/>
    <property type="match status" value="1"/>
</dbReference>
<evidence type="ECO:0000313" key="8">
    <source>
        <dbReference type="EMBL" id="APU15736.1"/>
    </source>
</evidence>
<keyword evidence="3 5" id="KW-0238">DNA-binding</keyword>
<evidence type="ECO:0000256" key="1">
    <source>
        <dbReference type="ARBA" id="ARBA00022491"/>
    </source>
</evidence>
<dbReference type="Proteomes" id="UP000185511">
    <property type="component" value="Chromosome"/>
</dbReference>
<dbReference type="AlphaFoldDB" id="A0AAC9LDP0"/>
<dbReference type="SMART" id="SM00345">
    <property type="entry name" value="HTH_GNTR"/>
    <property type="match status" value="1"/>
</dbReference>
<evidence type="ECO:0000256" key="5">
    <source>
        <dbReference type="PROSITE-ProRule" id="PRU00335"/>
    </source>
</evidence>
<dbReference type="InterPro" id="IPR003012">
    <property type="entry name" value="Tet_transcr_reg_TetR"/>
</dbReference>
<evidence type="ECO:0000256" key="4">
    <source>
        <dbReference type="ARBA" id="ARBA00023163"/>
    </source>
</evidence>
<evidence type="ECO:0000259" key="7">
    <source>
        <dbReference type="PROSITE" id="PS50977"/>
    </source>
</evidence>
<dbReference type="InterPro" id="IPR036388">
    <property type="entry name" value="WH-like_DNA-bd_sf"/>
</dbReference>
<dbReference type="InterPro" id="IPR009057">
    <property type="entry name" value="Homeodomain-like_sf"/>
</dbReference>
<proteinExistence type="predicted"/>
<sequence>MTARASDGDGPPYARIVGAIRARIESGELRPGDRVPSTRQIIREWGVAMATATKALAALRHEGLVQAVPGAGTVVLGRPPRTPAADSAPRDPDAVLSRETIIATAMGVADAEGLTALSMRRVATELGVSTMALYRHVEGKDDLIRLITDRAFTEVPLPEPPSDWRRGLEISARRDWRMYQRHPWAAGSVSVPRPLLTPGGLAHTEWLMQVLDAGRPDRRRVAMQAIVVLTAFVVGMANWLGSELDEEQETGVSNCQWWDDRDSELSELEATGRFPLLFGTVEPPDLEAAFEFGLARLLDGLASTLDP</sequence>
<dbReference type="InterPro" id="IPR004111">
    <property type="entry name" value="Repressor_TetR_C"/>
</dbReference>
<dbReference type="EMBL" id="CP016076">
    <property type="protein sequence ID" value="APU15736.1"/>
    <property type="molecule type" value="Genomic_DNA"/>
</dbReference>
<dbReference type="KEGG" id="acad:UA74_18540"/>
<dbReference type="InterPro" id="IPR036390">
    <property type="entry name" value="WH_DNA-bd_sf"/>
</dbReference>
<dbReference type="GO" id="GO:0046677">
    <property type="term" value="P:response to antibiotic"/>
    <property type="evidence" value="ECO:0007669"/>
    <property type="project" value="InterPro"/>
</dbReference>
<dbReference type="InterPro" id="IPR000524">
    <property type="entry name" value="Tscrpt_reg_HTH_GntR"/>
</dbReference>
<evidence type="ECO:0000256" key="2">
    <source>
        <dbReference type="ARBA" id="ARBA00023015"/>
    </source>
</evidence>
<dbReference type="InterPro" id="IPR001647">
    <property type="entry name" value="HTH_TetR"/>
</dbReference>
<feature type="domain" description="HTH tetR-type" evidence="7">
    <location>
        <begin position="95"/>
        <end position="155"/>
    </location>
</feature>
<dbReference type="PROSITE" id="PS50949">
    <property type="entry name" value="HTH_GNTR"/>
    <property type="match status" value="1"/>
</dbReference>
<dbReference type="PRINTS" id="PR00400">
    <property type="entry name" value="TETREPRESSOR"/>
</dbReference>
<evidence type="ECO:0000259" key="6">
    <source>
        <dbReference type="PROSITE" id="PS50949"/>
    </source>
</evidence>
<protein>
    <submittedName>
        <fullName evidence="8">Transcriptional regulator, TetR family</fullName>
    </submittedName>
</protein>
<dbReference type="PANTHER" id="PTHR30055">
    <property type="entry name" value="HTH-TYPE TRANSCRIPTIONAL REGULATOR RUTR"/>
    <property type="match status" value="1"/>
</dbReference>
<keyword evidence="2" id="KW-0805">Transcription regulation</keyword>
<dbReference type="PANTHER" id="PTHR30055:SF151">
    <property type="entry name" value="TRANSCRIPTIONAL REGULATORY PROTEIN"/>
    <property type="match status" value="1"/>
</dbReference>
<dbReference type="Gene3D" id="1.10.10.10">
    <property type="entry name" value="Winged helix-like DNA-binding domain superfamily/Winged helix DNA-binding domain"/>
    <property type="match status" value="1"/>
</dbReference>